<dbReference type="PANTHER" id="PTHR23037">
    <property type="entry name" value="CYTOKINE RECEPTOR"/>
    <property type="match status" value="1"/>
</dbReference>
<dbReference type="Proteomes" id="UP001274896">
    <property type="component" value="Unassembled WGS sequence"/>
</dbReference>
<keyword evidence="12" id="KW-0675">Receptor</keyword>
<evidence type="ECO:0000256" key="3">
    <source>
        <dbReference type="ARBA" id="ARBA00019818"/>
    </source>
</evidence>
<dbReference type="InterPro" id="IPR036116">
    <property type="entry name" value="FN3_sf"/>
</dbReference>
<proteinExistence type="inferred from homology"/>
<feature type="chain" id="PRO_5043792652" description="Prolactin receptor" evidence="16">
    <location>
        <begin position="28"/>
        <end position="523"/>
    </location>
</feature>
<dbReference type="InterPro" id="IPR003961">
    <property type="entry name" value="FN3_dom"/>
</dbReference>
<evidence type="ECO:0000256" key="11">
    <source>
        <dbReference type="ARBA" id="ARBA00023157"/>
    </source>
</evidence>
<evidence type="ECO:0000256" key="16">
    <source>
        <dbReference type="SAM" id="SignalP"/>
    </source>
</evidence>
<keyword evidence="6 16" id="KW-0732">Signal</keyword>
<evidence type="ECO:0000256" key="7">
    <source>
        <dbReference type="ARBA" id="ARBA00022737"/>
    </source>
</evidence>
<evidence type="ECO:0000256" key="1">
    <source>
        <dbReference type="ARBA" id="ARBA00004479"/>
    </source>
</evidence>
<dbReference type="SMART" id="SM00060">
    <property type="entry name" value="FN3"/>
    <property type="match status" value="2"/>
</dbReference>
<keyword evidence="7" id="KW-0677">Repeat</keyword>
<sequence length="523" mass="59418">MSKSLIQTHTFSLYFLHSCLIIKLCWGYTGHSTPGRPKLTGCRSPDKETFSCWWEPGSTGGLPTTHRLFYRKERSEEVFECPDYHSAGNNSCFFDKAHTSIWIFYNITVMASNSYGNTFSEPVEVDVMDIVQPRSPRNMTLSLMGVKDNPYFLVKWEAPHDIDTRSGWVTVKYEVRVKQEYGGQKQVSDWETYSVGKQKELSIFSPKPGGNYTIQVRCKLDEGLWSEWNSPMFIQMPYNSEKEKPVLIFIVIFSVFIALVTVGILTAKRKHVKHFLLPPVPGPKINGFDSQLSKTEKPEDIFSTFNLQSILPVPECQEQVEYLVVLDSEEESENPGSKACAERQATAHSASDQKAWIELNVTDHSDKWNLPALAYSCQDADPESTALSTSQHSDHFSTYSVPQHKSDIYQNSPWGISHKNTARRSQICAVELNDVSVTPAGLMEYAEQKQWADCKQNLTIEQEEDYSKVSGIYRETVLVIQKDSSPVQRHEKRSNDDPSKKLKLQITSSDKDPTDIQDYVAAL</sequence>
<keyword evidence="13" id="KW-0325">Glycoprotein</keyword>
<keyword evidence="5" id="KW-0479">Metal-binding</keyword>
<evidence type="ECO:0000313" key="19">
    <source>
        <dbReference type="Proteomes" id="UP001274896"/>
    </source>
</evidence>
<dbReference type="EMBL" id="JAUCMX010000021">
    <property type="protein sequence ID" value="KAK3514663.1"/>
    <property type="molecule type" value="Genomic_DNA"/>
</dbReference>
<dbReference type="GO" id="GO:0046872">
    <property type="term" value="F:metal ion binding"/>
    <property type="evidence" value="ECO:0007669"/>
    <property type="project" value="UniProtKB-KW"/>
</dbReference>
<evidence type="ECO:0000256" key="13">
    <source>
        <dbReference type="ARBA" id="ARBA00023180"/>
    </source>
</evidence>
<dbReference type="FunFam" id="2.60.40.10:FF:000358">
    <property type="entry name" value="Prolactin receptor"/>
    <property type="match status" value="1"/>
</dbReference>
<protein>
    <recommendedName>
        <fullName evidence="3">Prolactin receptor</fullName>
    </recommendedName>
</protein>
<gene>
    <name evidence="18" type="ORF">QTP70_021582</name>
</gene>
<dbReference type="PANTHER" id="PTHR23037:SF46">
    <property type="entry name" value="INTERLEUKIN 5 RECEPTOR SUBUNIT ALPHA"/>
    <property type="match status" value="1"/>
</dbReference>
<name>A0AAE0Q6I2_9TELE</name>
<evidence type="ECO:0000256" key="2">
    <source>
        <dbReference type="ARBA" id="ARBA00007885"/>
    </source>
</evidence>
<feature type="signal peptide" evidence="16">
    <location>
        <begin position="1"/>
        <end position="27"/>
    </location>
</feature>
<dbReference type="PROSITE" id="PS50853">
    <property type="entry name" value="FN3"/>
    <property type="match status" value="2"/>
</dbReference>
<comment type="subcellular location">
    <subcellularLocation>
        <location evidence="1">Membrane</location>
        <topology evidence="1">Single-pass type I membrane protein</topology>
    </subcellularLocation>
</comment>
<feature type="domain" description="Fibronectin type-III" evidence="17">
    <location>
        <begin position="135"/>
        <end position="239"/>
    </location>
</feature>
<evidence type="ECO:0000256" key="6">
    <source>
        <dbReference type="ARBA" id="ARBA00022729"/>
    </source>
</evidence>
<dbReference type="AlphaFoldDB" id="A0AAE0Q6I2"/>
<keyword evidence="11" id="KW-1015">Disulfide bond</keyword>
<evidence type="ECO:0000256" key="9">
    <source>
        <dbReference type="ARBA" id="ARBA00022989"/>
    </source>
</evidence>
<feature type="domain" description="Fibronectin type-III" evidence="17">
    <location>
        <begin position="33"/>
        <end position="134"/>
    </location>
</feature>
<dbReference type="CDD" id="cd00063">
    <property type="entry name" value="FN3"/>
    <property type="match status" value="1"/>
</dbReference>
<evidence type="ECO:0000256" key="10">
    <source>
        <dbReference type="ARBA" id="ARBA00023136"/>
    </source>
</evidence>
<evidence type="ECO:0000256" key="8">
    <source>
        <dbReference type="ARBA" id="ARBA00022833"/>
    </source>
</evidence>
<comment type="caution">
    <text evidence="18">The sequence shown here is derived from an EMBL/GenBank/DDBJ whole genome shotgun (WGS) entry which is preliminary data.</text>
</comment>
<organism evidence="18 19">
    <name type="scientific">Hemibagrus guttatus</name>
    <dbReference type="NCBI Taxonomy" id="175788"/>
    <lineage>
        <taxon>Eukaryota</taxon>
        <taxon>Metazoa</taxon>
        <taxon>Chordata</taxon>
        <taxon>Craniata</taxon>
        <taxon>Vertebrata</taxon>
        <taxon>Euteleostomi</taxon>
        <taxon>Actinopterygii</taxon>
        <taxon>Neopterygii</taxon>
        <taxon>Teleostei</taxon>
        <taxon>Ostariophysi</taxon>
        <taxon>Siluriformes</taxon>
        <taxon>Bagridae</taxon>
        <taxon>Hemibagrus</taxon>
    </lineage>
</organism>
<evidence type="ECO:0000256" key="4">
    <source>
        <dbReference type="ARBA" id="ARBA00022692"/>
    </source>
</evidence>
<dbReference type="FunFam" id="2.60.40.10:FF:000287">
    <property type="entry name" value="Prolactin receptor"/>
    <property type="match status" value="1"/>
</dbReference>
<dbReference type="Gene3D" id="2.60.40.10">
    <property type="entry name" value="Immunoglobulins"/>
    <property type="match status" value="2"/>
</dbReference>
<keyword evidence="19" id="KW-1185">Reference proteome</keyword>
<evidence type="ECO:0000256" key="5">
    <source>
        <dbReference type="ARBA" id="ARBA00022723"/>
    </source>
</evidence>
<evidence type="ECO:0000259" key="17">
    <source>
        <dbReference type="PROSITE" id="PS50853"/>
    </source>
</evidence>
<keyword evidence="9 15" id="KW-1133">Transmembrane helix</keyword>
<dbReference type="Pfam" id="PF09067">
    <property type="entry name" value="EpoR_lig-bind"/>
    <property type="match status" value="1"/>
</dbReference>
<dbReference type="SUPFAM" id="SSF49265">
    <property type="entry name" value="Fibronectin type III"/>
    <property type="match status" value="2"/>
</dbReference>
<evidence type="ECO:0000256" key="15">
    <source>
        <dbReference type="SAM" id="Phobius"/>
    </source>
</evidence>
<reference evidence="18" key="1">
    <citation type="submission" date="2023-06" db="EMBL/GenBank/DDBJ databases">
        <title>Male Hemibagrus guttatus genome.</title>
        <authorList>
            <person name="Bian C."/>
        </authorList>
    </citation>
    <scope>NUCLEOTIDE SEQUENCE</scope>
    <source>
        <strain evidence="18">Male_cb2023</strain>
        <tissue evidence="18">Muscle</tissue>
    </source>
</reference>
<evidence type="ECO:0000313" key="18">
    <source>
        <dbReference type="EMBL" id="KAK3514663.1"/>
    </source>
</evidence>
<dbReference type="GO" id="GO:0004896">
    <property type="term" value="F:cytokine receptor activity"/>
    <property type="evidence" value="ECO:0007669"/>
    <property type="project" value="TreeGrafter"/>
</dbReference>
<dbReference type="GO" id="GO:0009897">
    <property type="term" value="C:external side of plasma membrane"/>
    <property type="evidence" value="ECO:0007669"/>
    <property type="project" value="TreeGrafter"/>
</dbReference>
<accession>A0AAE0Q6I2</accession>
<evidence type="ECO:0000256" key="14">
    <source>
        <dbReference type="SAM" id="MobiDB-lite"/>
    </source>
</evidence>
<feature type="region of interest" description="Disordered" evidence="14">
    <location>
        <begin position="483"/>
        <end position="512"/>
    </location>
</feature>
<dbReference type="InterPro" id="IPR015152">
    <property type="entry name" value="Growth/epo_recpt_lig-bind"/>
</dbReference>
<keyword evidence="4 15" id="KW-0812">Transmembrane</keyword>
<keyword evidence="10 15" id="KW-0472">Membrane</keyword>
<keyword evidence="8" id="KW-0862">Zinc</keyword>
<feature type="transmembrane region" description="Helical" evidence="15">
    <location>
        <begin position="246"/>
        <end position="267"/>
    </location>
</feature>
<dbReference type="InterPro" id="IPR013783">
    <property type="entry name" value="Ig-like_fold"/>
</dbReference>
<evidence type="ECO:0000256" key="12">
    <source>
        <dbReference type="ARBA" id="ARBA00023170"/>
    </source>
</evidence>
<comment type="similarity">
    <text evidence="2">Belongs to the type I cytokine receptor family. Type 1 subfamily.</text>
</comment>